<evidence type="ECO:0000313" key="3">
    <source>
        <dbReference type="Proteomes" id="UP001148482"/>
    </source>
</evidence>
<feature type="transmembrane region" description="Helical" evidence="1">
    <location>
        <begin position="36"/>
        <end position="53"/>
    </location>
</feature>
<name>A0A9X3CVD8_9FLAO</name>
<evidence type="ECO:0000313" key="2">
    <source>
        <dbReference type="EMBL" id="MCX2837374.1"/>
    </source>
</evidence>
<keyword evidence="1" id="KW-0812">Transmembrane</keyword>
<dbReference type="EMBL" id="JAPJDA010000005">
    <property type="protein sequence ID" value="MCX2837374.1"/>
    <property type="molecule type" value="Genomic_DNA"/>
</dbReference>
<gene>
    <name evidence="2" type="ORF">OQ279_04355</name>
</gene>
<keyword evidence="1" id="KW-0472">Membrane</keyword>
<keyword evidence="1" id="KW-1133">Transmembrane helix</keyword>
<organism evidence="2 3">
    <name type="scientific">Salinimicrobium profundisediminis</name>
    <dbReference type="NCBI Taxonomy" id="2994553"/>
    <lineage>
        <taxon>Bacteria</taxon>
        <taxon>Pseudomonadati</taxon>
        <taxon>Bacteroidota</taxon>
        <taxon>Flavobacteriia</taxon>
        <taxon>Flavobacteriales</taxon>
        <taxon>Flavobacteriaceae</taxon>
        <taxon>Salinimicrobium</taxon>
    </lineage>
</organism>
<accession>A0A9X3CVD8</accession>
<keyword evidence="3" id="KW-1185">Reference proteome</keyword>
<dbReference type="RefSeq" id="WP_266068593.1">
    <property type="nucleotide sequence ID" value="NZ_JAPJDA010000005.1"/>
</dbReference>
<dbReference type="AlphaFoldDB" id="A0A9X3CVD8"/>
<reference evidence="2" key="1">
    <citation type="submission" date="2022-11" db="EMBL/GenBank/DDBJ databases">
        <title>Salinimicrobium profundisediminis sp. nov., isolated from deep-sea sediment of the Mariana Trench.</title>
        <authorList>
            <person name="Fu H."/>
        </authorList>
    </citation>
    <scope>NUCLEOTIDE SEQUENCE</scope>
    <source>
        <strain evidence="2">MT39</strain>
    </source>
</reference>
<feature type="transmembrane region" description="Helical" evidence="1">
    <location>
        <begin position="12"/>
        <end position="30"/>
    </location>
</feature>
<dbReference type="Proteomes" id="UP001148482">
    <property type="component" value="Unassembled WGS sequence"/>
</dbReference>
<proteinExistence type="predicted"/>
<protein>
    <submittedName>
        <fullName evidence="2">Uncharacterized protein</fullName>
    </submittedName>
</protein>
<evidence type="ECO:0000256" key="1">
    <source>
        <dbReference type="SAM" id="Phobius"/>
    </source>
</evidence>
<comment type="caution">
    <text evidence="2">The sequence shown here is derived from an EMBL/GenBank/DDBJ whole genome shotgun (WGS) entry which is preliminary data.</text>
</comment>
<sequence length="132" mass="15766">MKIRYCKSVIRNNYGYGLTMIGLGFFAVYINSSSVFSYLWIFLGILQAGTSYYRQKYQYLTIREDRLIRHTIIPKSIALSDIKRVRRYMDSYKIETHNESMRIEKHFIETESLQKLNLFLKDLNPKVSPHLR</sequence>